<keyword evidence="13" id="KW-1185">Reference proteome</keyword>
<dbReference type="SMART" id="SM01270">
    <property type="entry name" value="Longin"/>
    <property type="match status" value="1"/>
</dbReference>
<dbReference type="InterPro" id="IPR001388">
    <property type="entry name" value="Synaptobrevin-like"/>
</dbReference>
<evidence type="ECO:0000259" key="10">
    <source>
        <dbReference type="PROSITE" id="PS50859"/>
    </source>
</evidence>
<dbReference type="GO" id="GO:0005737">
    <property type="term" value="C:cytoplasm"/>
    <property type="evidence" value="ECO:0007669"/>
    <property type="project" value="UniProtKB-ARBA"/>
</dbReference>
<dbReference type="GO" id="GO:0012505">
    <property type="term" value="C:endomembrane system"/>
    <property type="evidence" value="ECO:0007669"/>
    <property type="project" value="UniProtKB-SubCell"/>
</dbReference>
<dbReference type="PROSITE" id="PS50892">
    <property type="entry name" value="V_SNARE"/>
    <property type="match status" value="1"/>
</dbReference>
<evidence type="ECO:0000256" key="8">
    <source>
        <dbReference type="PROSITE-ProRule" id="PRU00290"/>
    </source>
</evidence>
<keyword evidence="8" id="KW-0175">Coiled coil</keyword>
<proteinExistence type="inferred from homology"/>
<feature type="domain" description="V-SNARE coiled-coil homology" evidence="11">
    <location>
        <begin position="133"/>
        <end position="193"/>
    </location>
</feature>
<dbReference type="Gene3D" id="1.20.5.110">
    <property type="match status" value="1"/>
</dbReference>
<dbReference type="SUPFAM" id="SSF58038">
    <property type="entry name" value="SNARE fusion complex"/>
    <property type="match status" value="1"/>
</dbReference>
<dbReference type="EMBL" id="LXWW01000421">
    <property type="protein sequence ID" value="OAO13278.1"/>
    <property type="molecule type" value="Genomic_DNA"/>
</dbReference>
<dbReference type="OrthoDB" id="248747at2759"/>
<dbReference type="Gene3D" id="3.30.450.50">
    <property type="entry name" value="Longin domain"/>
    <property type="match status" value="1"/>
</dbReference>
<keyword evidence="4" id="KW-0653">Protein transport</keyword>
<comment type="caution">
    <text evidence="12">The sequence shown here is derived from an EMBL/GenBank/DDBJ whole genome shotgun (WGS) entry which is preliminary data.</text>
</comment>
<dbReference type="PROSITE" id="PS00417">
    <property type="entry name" value="SYNAPTOBREVIN"/>
    <property type="match status" value="1"/>
</dbReference>
<dbReference type="GO" id="GO:0016192">
    <property type="term" value="P:vesicle-mediated transport"/>
    <property type="evidence" value="ECO:0007669"/>
    <property type="project" value="InterPro"/>
</dbReference>
<feature type="domain" description="Longin" evidence="10">
    <location>
        <begin position="11"/>
        <end position="119"/>
    </location>
</feature>
<evidence type="ECO:0000256" key="9">
    <source>
        <dbReference type="SAM" id="Phobius"/>
    </source>
</evidence>
<evidence type="ECO:0000256" key="2">
    <source>
        <dbReference type="ARBA" id="ARBA00022448"/>
    </source>
</evidence>
<dbReference type="InterPro" id="IPR011012">
    <property type="entry name" value="Longin-like_dom_sf"/>
</dbReference>
<organism evidence="12 13">
    <name type="scientific">Blastocystis sp. subtype 1 (strain ATCC 50177 / NandII)</name>
    <dbReference type="NCBI Taxonomy" id="478820"/>
    <lineage>
        <taxon>Eukaryota</taxon>
        <taxon>Sar</taxon>
        <taxon>Stramenopiles</taxon>
        <taxon>Bigyra</taxon>
        <taxon>Opalozoa</taxon>
        <taxon>Opalinata</taxon>
        <taxon>Blastocystidae</taxon>
        <taxon>Blastocystis</taxon>
    </lineage>
</organism>
<protein>
    <submittedName>
        <fullName evidence="12">Vesicle-associated membrane protein</fullName>
    </submittedName>
</protein>
<dbReference type="GO" id="GO:0015031">
    <property type="term" value="P:protein transport"/>
    <property type="evidence" value="ECO:0007669"/>
    <property type="project" value="UniProtKB-KW"/>
</dbReference>
<evidence type="ECO:0000256" key="5">
    <source>
        <dbReference type="ARBA" id="ARBA00022989"/>
    </source>
</evidence>
<evidence type="ECO:0000256" key="7">
    <source>
        <dbReference type="ARBA" id="ARBA00046280"/>
    </source>
</evidence>
<keyword evidence="6 9" id="KW-0472">Membrane</keyword>
<evidence type="ECO:0000256" key="3">
    <source>
        <dbReference type="ARBA" id="ARBA00022692"/>
    </source>
</evidence>
<dbReference type="Pfam" id="PF13774">
    <property type="entry name" value="Longin"/>
    <property type="match status" value="1"/>
</dbReference>
<dbReference type="FunFam" id="1.20.5.110:FF:000004">
    <property type="entry name" value="Vesicle-associated membrane protein 7"/>
    <property type="match status" value="1"/>
</dbReference>
<dbReference type="InterPro" id="IPR010908">
    <property type="entry name" value="Longin_dom"/>
</dbReference>
<dbReference type="AlphaFoldDB" id="A0A196S8C0"/>
<keyword evidence="5 9" id="KW-1133">Transmembrane helix</keyword>
<dbReference type="PRINTS" id="PR00219">
    <property type="entry name" value="SYNAPTOBREVN"/>
</dbReference>
<dbReference type="CDD" id="cd14824">
    <property type="entry name" value="Longin"/>
    <property type="match status" value="1"/>
</dbReference>
<evidence type="ECO:0000256" key="1">
    <source>
        <dbReference type="ARBA" id="ARBA00008025"/>
    </source>
</evidence>
<evidence type="ECO:0000313" key="12">
    <source>
        <dbReference type="EMBL" id="OAO13278.1"/>
    </source>
</evidence>
<dbReference type="PANTHER" id="PTHR21136:SF168">
    <property type="entry name" value="VESICLE-ASSOCIATED MEMBRANE PROTEIN 9"/>
    <property type="match status" value="1"/>
</dbReference>
<dbReference type="SUPFAM" id="SSF64356">
    <property type="entry name" value="SNARE-like"/>
    <property type="match status" value="1"/>
</dbReference>
<reference evidence="12 13" key="1">
    <citation type="submission" date="2016-05" db="EMBL/GenBank/DDBJ databases">
        <title>Nuclear genome of Blastocystis sp. subtype 1 NandII.</title>
        <authorList>
            <person name="Gentekaki E."/>
            <person name="Curtis B."/>
            <person name="Stairs C."/>
            <person name="Eme L."/>
            <person name="Herman E."/>
            <person name="Klimes V."/>
            <person name="Arias M.C."/>
            <person name="Elias M."/>
            <person name="Hilliou F."/>
            <person name="Klute M."/>
            <person name="Malik S.-B."/>
            <person name="Pightling A."/>
            <person name="Rachubinski R."/>
            <person name="Salas D."/>
            <person name="Schlacht A."/>
            <person name="Suga H."/>
            <person name="Archibald J."/>
            <person name="Ball S.G."/>
            <person name="Clark G."/>
            <person name="Dacks J."/>
            <person name="Van Der Giezen M."/>
            <person name="Tsaousis A."/>
            <person name="Roger A."/>
        </authorList>
    </citation>
    <scope>NUCLEOTIDE SEQUENCE [LARGE SCALE GENOMIC DNA]</scope>
    <source>
        <strain evidence="13">ATCC 50177 / NandII</strain>
    </source>
</reference>
<name>A0A196S8C0_BLAHN</name>
<dbReference type="Pfam" id="PF00957">
    <property type="entry name" value="Synaptobrevin"/>
    <property type="match status" value="1"/>
</dbReference>
<comment type="subcellular location">
    <subcellularLocation>
        <location evidence="7">Endomembrane system</location>
        <topology evidence="7">Single-pass type IV membrane protein</topology>
    </subcellularLocation>
</comment>
<comment type="similarity">
    <text evidence="1">Belongs to the synaptobrevin family.</text>
</comment>
<dbReference type="Proteomes" id="UP000078348">
    <property type="component" value="Unassembled WGS sequence"/>
</dbReference>
<evidence type="ECO:0000256" key="4">
    <source>
        <dbReference type="ARBA" id="ARBA00022927"/>
    </source>
</evidence>
<evidence type="ECO:0000256" key="6">
    <source>
        <dbReference type="ARBA" id="ARBA00023136"/>
    </source>
</evidence>
<dbReference type="InterPro" id="IPR042855">
    <property type="entry name" value="V_SNARE_CC"/>
</dbReference>
<dbReference type="PROSITE" id="PS50859">
    <property type="entry name" value="LONGIN"/>
    <property type="match status" value="1"/>
</dbReference>
<evidence type="ECO:0000259" key="11">
    <source>
        <dbReference type="PROSITE" id="PS50892"/>
    </source>
</evidence>
<accession>A0A196S8C0</accession>
<dbReference type="GO" id="GO:0016020">
    <property type="term" value="C:membrane"/>
    <property type="evidence" value="ECO:0007669"/>
    <property type="project" value="InterPro"/>
</dbReference>
<dbReference type="InterPro" id="IPR051097">
    <property type="entry name" value="Synaptobrevin-like_transport"/>
</dbReference>
<dbReference type="PANTHER" id="PTHR21136">
    <property type="entry name" value="SNARE PROTEINS"/>
    <property type="match status" value="1"/>
</dbReference>
<keyword evidence="2" id="KW-0813">Transport</keyword>
<evidence type="ECO:0000313" key="13">
    <source>
        <dbReference type="Proteomes" id="UP000078348"/>
    </source>
</evidence>
<keyword evidence="3 9" id="KW-0812">Transmembrane</keyword>
<gene>
    <name evidence="12" type="ORF">AV274_4953</name>
</gene>
<dbReference type="STRING" id="478820.A0A196S8C0"/>
<feature type="transmembrane region" description="Helical" evidence="9">
    <location>
        <begin position="195"/>
        <end position="218"/>
    </location>
</feature>
<sequence>MKVTKGILYSVISRSGTILVEEVNRNPHVAHSGNYMQVVHILIPKLPKDGNHTYQYDKSYAISVMNHDNIAFIALSNSQVPTTTVFAFLHDISVEFFTLYGEMASIAQPFTFTPFANSLNIFMNRYNAPQQDRVRKVMEQMEGVKDIMVSNIDKILQRGEKLELVVDKTEDLSSTAVLFHRDARRMKRRMTLENWKLYGIIGIIVVMIIAIVTIPILMNTKKVK</sequence>